<evidence type="ECO:0000313" key="2">
    <source>
        <dbReference type="EMBL" id="KFK41566.1"/>
    </source>
</evidence>
<proteinExistence type="predicted"/>
<gene>
    <name evidence="2" type="ordered locus">AALP_Aa2g145800</name>
</gene>
<dbReference type="AlphaFoldDB" id="A0A087HHG4"/>
<name>A0A087HHG4_ARAAL</name>
<dbReference type="EMBL" id="CM002870">
    <property type="protein sequence ID" value="KFK41566.1"/>
    <property type="molecule type" value="Genomic_DNA"/>
</dbReference>
<organism evidence="2 3">
    <name type="scientific">Arabis alpina</name>
    <name type="common">Alpine rock-cress</name>
    <dbReference type="NCBI Taxonomy" id="50452"/>
    <lineage>
        <taxon>Eukaryota</taxon>
        <taxon>Viridiplantae</taxon>
        <taxon>Streptophyta</taxon>
        <taxon>Embryophyta</taxon>
        <taxon>Tracheophyta</taxon>
        <taxon>Spermatophyta</taxon>
        <taxon>Magnoliopsida</taxon>
        <taxon>eudicotyledons</taxon>
        <taxon>Gunneridae</taxon>
        <taxon>Pentapetalae</taxon>
        <taxon>rosids</taxon>
        <taxon>malvids</taxon>
        <taxon>Brassicales</taxon>
        <taxon>Brassicaceae</taxon>
        <taxon>Arabideae</taxon>
        <taxon>Arabis</taxon>
    </lineage>
</organism>
<feature type="compositionally biased region" description="Basic and acidic residues" evidence="1">
    <location>
        <begin position="10"/>
        <end position="48"/>
    </location>
</feature>
<dbReference type="Gramene" id="KFK41566">
    <property type="protein sequence ID" value="KFK41566"/>
    <property type="gene ID" value="AALP_AA2G145800"/>
</dbReference>
<accession>A0A087HHG4</accession>
<reference evidence="3" key="1">
    <citation type="journal article" date="2015" name="Nat. Plants">
        <title>Genome expansion of Arabis alpina linked with retrotransposition and reduced symmetric DNA methylation.</title>
        <authorList>
            <person name="Willing E.M."/>
            <person name="Rawat V."/>
            <person name="Mandakova T."/>
            <person name="Maumus F."/>
            <person name="James G.V."/>
            <person name="Nordstroem K.J."/>
            <person name="Becker C."/>
            <person name="Warthmann N."/>
            <person name="Chica C."/>
            <person name="Szarzynska B."/>
            <person name="Zytnicki M."/>
            <person name="Albani M.C."/>
            <person name="Kiefer C."/>
            <person name="Bergonzi S."/>
            <person name="Castaings L."/>
            <person name="Mateos J.L."/>
            <person name="Berns M.C."/>
            <person name="Bujdoso N."/>
            <person name="Piofczyk T."/>
            <person name="de Lorenzo L."/>
            <person name="Barrero-Sicilia C."/>
            <person name="Mateos I."/>
            <person name="Piednoel M."/>
            <person name="Hagmann J."/>
            <person name="Chen-Min-Tao R."/>
            <person name="Iglesias-Fernandez R."/>
            <person name="Schuster S.C."/>
            <person name="Alonso-Blanco C."/>
            <person name="Roudier F."/>
            <person name="Carbonero P."/>
            <person name="Paz-Ares J."/>
            <person name="Davis S.J."/>
            <person name="Pecinka A."/>
            <person name="Quesneville H."/>
            <person name="Colot V."/>
            <person name="Lysak M.A."/>
            <person name="Weigel D."/>
            <person name="Coupland G."/>
            <person name="Schneeberger K."/>
        </authorList>
    </citation>
    <scope>NUCLEOTIDE SEQUENCE [LARGE SCALE GENOMIC DNA]</scope>
    <source>
        <strain evidence="3">cv. Pajares</strain>
    </source>
</reference>
<evidence type="ECO:0000256" key="1">
    <source>
        <dbReference type="SAM" id="MobiDB-lite"/>
    </source>
</evidence>
<sequence length="212" mass="24222">MTHEAPTCPDRPREHQQTWDNRREALRRRDEKEVRVRPRTSREGRERAVAPPWTYNPRRDQAASTMALSSKPRPVRQDLLAELEGNIERPDPEKLTTKAWVSKTFGQTARIVDASRRRQLESYLESQLESRLYREGPPGQGKSPWYQNSVEEAAVANAEWAAVGLPRSPTLSQTEMKQDADDPVRLSMCAFRASNEGEEGEVDLGQLFSEAH</sequence>
<protein>
    <submittedName>
        <fullName evidence="2">Uncharacterized protein</fullName>
    </submittedName>
</protein>
<evidence type="ECO:0000313" key="3">
    <source>
        <dbReference type="Proteomes" id="UP000029120"/>
    </source>
</evidence>
<dbReference type="Proteomes" id="UP000029120">
    <property type="component" value="Chromosome 2"/>
</dbReference>
<keyword evidence="3" id="KW-1185">Reference proteome</keyword>
<feature type="region of interest" description="Disordered" evidence="1">
    <location>
        <begin position="1"/>
        <end position="75"/>
    </location>
</feature>